<dbReference type="Proteomes" id="UP000000256">
    <property type="component" value="Chromosome"/>
</dbReference>
<organism evidence="1 2">
    <name type="scientific">Caldicellulosiruptor saccharolyticus (strain ATCC 43494 / DSM 8903 / Tp8T 6331)</name>
    <dbReference type="NCBI Taxonomy" id="351627"/>
    <lineage>
        <taxon>Bacteria</taxon>
        <taxon>Bacillati</taxon>
        <taxon>Bacillota</taxon>
        <taxon>Bacillota incertae sedis</taxon>
        <taxon>Caldicellulosiruptorales</taxon>
        <taxon>Caldicellulosiruptoraceae</taxon>
        <taxon>Caldicellulosiruptor</taxon>
    </lineage>
</organism>
<reference evidence="1 2" key="1">
    <citation type="journal article" date="2008" name="Appl. Environ. Microbiol.">
        <title>Hydrogenomics of the extremely thermophilic bacterium Caldicellulosiruptor saccharolyticus.</title>
        <authorList>
            <person name="van de Werken H.J."/>
            <person name="Verhaart M.R."/>
            <person name="VanFossen A.L."/>
            <person name="Willquist K."/>
            <person name="Lewis D.L."/>
            <person name="Nichols J.D."/>
            <person name="Goorissen H.P."/>
            <person name="Mongodin E.F."/>
            <person name="Nelson K.E."/>
            <person name="van Niel E.W."/>
            <person name="Stams A.J."/>
            <person name="Ward D.E."/>
            <person name="de Vos W.M."/>
            <person name="van der Oost J."/>
            <person name="Kelly R.M."/>
            <person name="Kengen S.W."/>
        </authorList>
    </citation>
    <scope>NUCLEOTIDE SEQUENCE [LARGE SCALE GENOMIC DNA]</scope>
    <source>
        <strain evidence="2">ATCC 43494 / DSM 8903 / Tp8T 6331</strain>
    </source>
</reference>
<evidence type="ECO:0000313" key="1">
    <source>
        <dbReference type="EMBL" id="ABP65739.1"/>
    </source>
</evidence>
<dbReference type="RefSeq" id="WP_011915702.1">
    <property type="nucleotide sequence ID" value="NC_009437.1"/>
</dbReference>
<accession>A4XFQ4</accession>
<gene>
    <name evidence="1" type="ordered locus">Csac_0085</name>
</gene>
<dbReference type="AlphaFoldDB" id="A4XFQ4"/>
<name>A4XFQ4_CALS8</name>
<sequence>MIIRKIVNGYQLEKIVDIPEAAKNMPVELIVRIPSNKRKKSKKGDEILNELSGVFGKYKNPNLIPSEEEAWKNTVREIYEKEQEENFKTN</sequence>
<dbReference type="OrthoDB" id="2623608at2"/>
<keyword evidence="2" id="KW-1185">Reference proteome</keyword>
<dbReference type="EMBL" id="CP000679">
    <property type="protein sequence ID" value="ABP65739.1"/>
    <property type="molecule type" value="Genomic_DNA"/>
</dbReference>
<dbReference type="KEGG" id="csc:Csac_0085"/>
<proteinExistence type="predicted"/>
<protein>
    <submittedName>
        <fullName evidence="1">Uncharacterized protein</fullName>
    </submittedName>
</protein>
<dbReference type="HOGENOM" id="CLU_2582056_0_0_9"/>
<evidence type="ECO:0000313" key="2">
    <source>
        <dbReference type="Proteomes" id="UP000000256"/>
    </source>
</evidence>